<proteinExistence type="predicted"/>
<dbReference type="AlphaFoldDB" id="A0A239FYL8"/>
<dbReference type="RefSeq" id="WP_089207917.1">
    <property type="nucleotide sequence ID" value="NZ_FZOD01000012.1"/>
</dbReference>
<evidence type="ECO:0008006" key="3">
    <source>
        <dbReference type="Google" id="ProtNLM"/>
    </source>
</evidence>
<name>A0A239FYL8_9ACTN</name>
<accession>A0A239FYL8</accession>
<dbReference type="Gene3D" id="3.20.20.80">
    <property type="entry name" value="Glycosidases"/>
    <property type="match status" value="1"/>
</dbReference>
<dbReference type="Proteomes" id="UP000198282">
    <property type="component" value="Unassembled WGS sequence"/>
</dbReference>
<protein>
    <recommendedName>
        <fullName evidence="3">Alanine-rich protein</fullName>
    </recommendedName>
</protein>
<reference evidence="1 2" key="1">
    <citation type="submission" date="2017-06" db="EMBL/GenBank/DDBJ databases">
        <authorList>
            <person name="Kim H.J."/>
            <person name="Triplett B.A."/>
        </authorList>
    </citation>
    <scope>NUCLEOTIDE SEQUENCE [LARGE SCALE GENOMIC DNA]</scope>
    <source>
        <strain evidence="1 2">CGMCC 4.2132</strain>
    </source>
</reference>
<dbReference type="SUPFAM" id="SSF51445">
    <property type="entry name" value="(Trans)glycosidases"/>
    <property type="match status" value="1"/>
</dbReference>
<sequence length="365" mass="38870">MNVIYAYPWDVLGDPAAPARLAALGVDAVALAASYHSVRAATPFHPTHRLVDARAACYVPVRPSAWTGRLVPATPSWTSPDAFIRARDLLRAEGLAVHAWVVLTHSSPLGSADPDLTVRNAFGDTYPYALCPSHPDVADYCRTLVREIVELGEPDAVILEACGPMGFRHGGTHEKTDGADWSQVQADLLSLCFCAACAGRYPWGLAPLVRAGVDGSPDSVEDALGDLAPAVREVRTGLSEELQRLVIPEAGALPVTLHASPDPWATGSFAWAGPKDPVRTLVGSCWGDVEPSAEKLARLRALASPGTRIGAYVLALPPRPADPVRMREEMDRYASAGAEEFHIYHGGLASAGRLRAITDALAARR</sequence>
<dbReference type="InterPro" id="IPR017853">
    <property type="entry name" value="GH"/>
</dbReference>
<evidence type="ECO:0000313" key="2">
    <source>
        <dbReference type="Proteomes" id="UP000198282"/>
    </source>
</evidence>
<dbReference type="EMBL" id="FZOD01000012">
    <property type="protein sequence ID" value="SNS61845.1"/>
    <property type="molecule type" value="Genomic_DNA"/>
</dbReference>
<evidence type="ECO:0000313" key="1">
    <source>
        <dbReference type="EMBL" id="SNS61845.1"/>
    </source>
</evidence>
<keyword evidence="2" id="KW-1185">Reference proteome</keyword>
<organism evidence="1 2">
    <name type="scientific">Streptosporangium subroseum</name>
    <dbReference type="NCBI Taxonomy" id="106412"/>
    <lineage>
        <taxon>Bacteria</taxon>
        <taxon>Bacillati</taxon>
        <taxon>Actinomycetota</taxon>
        <taxon>Actinomycetes</taxon>
        <taxon>Streptosporangiales</taxon>
        <taxon>Streptosporangiaceae</taxon>
        <taxon>Streptosporangium</taxon>
    </lineage>
</organism>
<gene>
    <name evidence="1" type="ORF">SAMN05216276_1012145</name>
</gene>
<dbReference type="OrthoDB" id="8576080at2"/>